<keyword evidence="2" id="KW-0808">Transferase</keyword>
<dbReference type="InterPro" id="IPR029056">
    <property type="entry name" value="Ribokinase-like"/>
</dbReference>
<name>A0A8J7Z085_9CYAN</name>
<evidence type="ECO:0000256" key="1">
    <source>
        <dbReference type="ARBA" id="ARBA00010688"/>
    </source>
</evidence>
<dbReference type="Proteomes" id="UP000646053">
    <property type="component" value="Unassembled WGS sequence"/>
</dbReference>
<evidence type="ECO:0000259" key="6">
    <source>
        <dbReference type="Pfam" id="PF00294"/>
    </source>
</evidence>
<evidence type="ECO:0000256" key="4">
    <source>
        <dbReference type="ARBA" id="ARBA00022777"/>
    </source>
</evidence>
<dbReference type="InterPro" id="IPR050306">
    <property type="entry name" value="PfkB_Carbo_kinase"/>
</dbReference>
<evidence type="ECO:0000313" key="7">
    <source>
        <dbReference type="EMBL" id="NDJ15781.1"/>
    </source>
</evidence>
<evidence type="ECO:0000313" key="8">
    <source>
        <dbReference type="Proteomes" id="UP000646053"/>
    </source>
</evidence>
<keyword evidence="5" id="KW-0067">ATP-binding</keyword>
<sequence>MLNPRVICLGEILFDCISNQPGSPLESVTSWTSYPGGAPANVACALAKLGTPSAFVGCVGEDEAGRSLVDLLQTLGVNTTGVQYHPQAPTRTVLVLRSHTGDRSFVAFGNERSSDAFADTHLQAAHLPVELFQQADYLVLGTLELAYPESRAAIAQALSLAEQFFVKVVLDVNWRPVFWHEPDMAPSLIHEMIKRIDFLKLSEEEAEWLFDTTDPGAIAYRLGSVEGVLVTKGEHGSAYCLSANEGTVPTFEVEVEDTTGAGDCFLAGFVHQLCQHNLHEIRDPQVARQIVEYANAAGALTTVRRGAIAAQPSPAEIEAFLFLRNQTS</sequence>
<protein>
    <submittedName>
        <fullName evidence="7">Carbohydrate kinase</fullName>
    </submittedName>
</protein>
<dbReference type="InterPro" id="IPR002173">
    <property type="entry name" value="Carboh/pur_kinase_PfkB_CS"/>
</dbReference>
<dbReference type="PANTHER" id="PTHR43085">
    <property type="entry name" value="HEXOKINASE FAMILY MEMBER"/>
    <property type="match status" value="1"/>
</dbReference>
<comment type="caution">
    <text evidence="7">The sequence shown here is derived from an EMBL/GenBank/DDBJ whole genome shotgun (WGS) entry which is preliminary data.</text>
</comment>
<dbReference type="CDD" id="cd01167">
    <property type="entry name" value="bac_FRK"/>
    <property type="match status" value="1"/>
</dbReference>
<dbReference type="SUPFAM" id="SSF53613">
    <property type="entry name" value="Ribokinase-like"/>
    <property type="match status" value="1"/>
</dbReference>
<comment type="similarity">
    <text evidence="1">Belongs to the carbohydrate kinase PfkB family.</text>
</comment>
<dbReference type="GO" id="GO:0016301">
    <property type="term" value="F:kinase activity"/>
    <property type="evidence" value="ECO:0007669"/>
    <property type="project" value="UniProtKB-KW"/>
</dbReference>
<organism evidence="7 8">
    <name type="scientific">Myxacorys almedinensis A</name>
    <dbReference type="NCBI Taxonomy" id="2690445"/>
    <lineage>
        <taxon>Bacteria</taxon>
        <taxon>Bacillati</taxon>
        <taxon>Cyanobacteriota</taxon>
        <taxon>Cyanophyceae</taxon>
        <taxon>Leptolyngbyales</taxon>
        <taxon>Leptolyngbyaceae</taxon>
        <taxon>Myxacorys</taxon>
        <taxon>Myxacorys almedinensis</taxon>
    </lineage>
</organism>
<dbReference type="PROSITE" id="PS00584">
    <property type="entry name" value="PFKB_KINASES_2"/>
    <property type="match status" value="1"/>
</dbReference>
<dbReference type="EMBL" id="WVIE01000001">
    <property type="protein sequence ID" value="NDJ15781.1"/>
    <property type="molecule type" value="Genomic_DNA"/>
</dbReference>
<dbReference type="PROSITE" id="PS00583">
    <property type="entry name" value="PFKB_KINASES_1"/>
    <property type="match status" value="1"/>
</dbReference>
<keyword evidence="8" id="KW-1185">Reference proteome</keyword>
<evidence type="ECO:0000256" key="5">
    <source>
        <dbReference type="ARBA" id="ARBA00022840"/>
    </source>
</evidence>
<proteinExistence type="inferred from homology"/>
<dbReference type="PANTHER" id="PTHR43085:SF1">
    <property type="entry name" value="PSEUDOURIDINE KINASE-RELATED"/>
    <property type="match status" value="1"/>
</dbReference>
<gene>
    <name evidence="7" type="ORF">GS601_00505</name>
</gene>
<evidence type="ECO:0000256" key="2">
    <source>
        <dbReference type="ARBA" id="ARBA00022679"/>
    </source>
</evidence>
<dbReference type="Pfam" id="PF00294">
    <property type="entry name" value="PfkB"/>
    <property type="match status" value="1"/>
</dbReference>
<dbReference type="Gene3D" id="3.40.1190.20">
    <property type="match status" value="1"/>
</dbReference>
<feature type="domain" description="Carbohydrate kinase PfkB" evidence="6">
    <location>
        <begin position="5"/>
        <end position="312"/>
    </location>
</feature>
<reference evidence="7" key="1">
    <citation type="submission" date="2019-12" db="EMBL/GenBank/DDBJ databases">
        <title>High-Quality draft genome sequences of three cyanobacteria isolated from the limestone walls of the Old Cathedral of Coimbra.</title>
        <authorList>
            <person name="Tiago I."/>
            <person name="Soares F."/>
            <person name="Portugal A."/>
        </authorList>
    </citation>
    <scope>NUCLEOTIDE SEQUENCE</scope>
    <source>
        <strain evidence="7">A</strain>
    </source>
</reference>
<dbReference type="RefSeq" id="WP_162421192.1">
    <property type="nucleotide sequence ID" value="NZ_WVIE01000001.1"/>
</dbReference>
<dbReference type="InterPro" id="IPR011611">
    <property type="entry name" value="PfkB_dom"/>
</dbReference>
<dbReference type="AlphaFoldDB" id="A0A8J7Z085"/>
<evidence type="ECO:0000256" key="3">
    <source>
        <dbReference type="ARBA" id="ARBA00022741"/>
    </source>
</evidence>
<keyword evidence="4 7" id="KW-0418">Kinase</keyword>
<accession>A0A8J7Z085</accession>
<dbReference type="GO" id="GO:0005524">
    <property type="term" value="F:ATP binding"/>
    <property type="evidence" value="ECO:0007669"/>
    <property type="project" value="UniProtKB-KW"/>
</dbReference>
<keyword evidence="3" id="KW-0547">Nucleotide-binding</keyword>